<reference evidence="5" key="1">
    <citation type="journal article" date="2019" name="Int. J. Syst. Evol. Microbiol.">
        <title>The Global Catalogue of Microorganisms (GCM) 10K type strain sequencing project: providing services to taxonomists for standard genome sequencing and annotation.</title>
        <authorList>
            <consortium name="The Broad Institute Genomics Platform"/>
            <consortium name="The Broad Institute Genome Sequencing Center for Infectious Disease"/>
            <person name="Wu L."/>
            <person name="Ma J."/>
        </authorList>
    </citation>
    <scope>NUCLEOTIDE SEQUENCE [LARGE SCALE GENOMIC DNA]</scope>
    <source>
        <strain evidence="5">JCM 15481</strain>
    </source>
</reference>
<dbReference type="InterPro" id="IPR030678">
    <property type="entry name" value="Peptide/Ni-bd"/>
</dbReference>
<dbReference type="PANTHER" id="PTHR30290">
    <property type="entry name" value="PERIPLASMIC BINDING COMPONENT OF ABC TRANSPORTER"/>
    <property type="match status" value="1"/>
</dbReference>
<dbReference type="InterPro" id="IPR000914">
    <property type="entry name" value="SBP_5_dom"/>
</dbReference>
<keyword evidence="2" id="KW-0732">Signal</keyword>
<dbReference type="Gene3D" id="3.10.105.10">
    <property type="entry name" value="Dipeptide-binding Protein, Domain 3"/>
    <property type="match status" value="1"/>
</dbReference>
<keyword evidence="5" id="KW-1185">Reference proteome</keyword>
<dbReference type="CDD" id="cd00995">
    <property type="entry name" value="PBP2_NikA_DppA_OppA_like"/>
    <property type="match status" value="1"/>
</dbReference>
<evidence type="ECO:0000256" key="1">
    <source>
        <dbReference type="SAM" id="MobiDB-lite"/>
    </source>
</evidence>
<feature type="domain" description="Solute-binding protein family 5" evidence="3">
    <location>
        <begin position="83"/>
        <end position="470"/>
    </location>
</feature>
<comment type="caution">
    <text evidence="4">The sequence shown here is derived from an EMBL/GenBank/DDBJ whole genome shotgun (WGS) entry which is preliminary data.</text>
</comment>
<feature type="signal peptide" evidence="2">
    <location>
        <begin position="1"/>
        <end position="19"/>
    </location>
</feature>
<dbReference type="Pfam" id="PF00496">
    <property type="entry name" value="SBP_bac_5"/>
    <property type="match status" value="1"/>
</dbReference>
<feature type="region of interest" description="Disordered" evidence="1">
    <location>
        <begin position="25"/>
        <end position="52"/>
    </location>
</feature>
<dbReference type="Gene3D" id="3.40.190.10">
    <property type="entry name" value="Periplasmic binding protein-like II"/>
    <property type="match status" value="1"/>
</dbReference>
<evidence type="ECO:0000256" key="2">
    <source>
        <dbReference type="SAM" id="SignalP"/>
    </source>
</evidence>
<dbReference type="PIRSF" id="PIRSF002741">
    <property type="entry name" value="MppA"/>
    <property type="match status" value="1"/>
</dbReference>
<sequence length="548" mass="59958">MRRATRASWTACVVCAALAATGCGSDSGDGGGSSGNGGDDIVTAQWGDPQNPLEPANVNEVQGGKVLKLITRGLVVYDPETAEPKNMLAESIESDDQQNWTVKVKKGHRFSNGEPVTAKSFVDAWNYAANIKNQQVNSSFFRYIDGYDEVHPTDAGTQPSAQKLSGLKVVDDRTFTVKLSQKLSIWPDTLGYPAFAPLPQAFFDNHDAYLDKPIGNGPYKIDSYSKGSSMKLVRNEKYKGDDKPQNDGIELKVYTDQNTAYTDLQAGNLDVSDELPAGQLANAESDLGDRFINQEAGIIQTLAFPLYDKGWGGDDKADLRRGVSMAIDREAITEQIYNDTRIPAKDWTSPVIGEKGGFDDTICGDLCEYDPKQARKLIEDAGGFPGGRLTISSNVDTGSHKEWMDAVCNSINKTLDKENACVVNPVGTFADFRSQVVDREFTGPFRSGWQMDYPLIENFLAPTYYTDASSNDGEYSNKKFDDLVDQANAAEDTAAAVEKYKDAERLLAEDVPAIPLWYQNGIAGHSDRVSDVMLDPFSVPNYPAIRVD</sequence>
<dbReference type="InterPro" id="IPR039424">
    <property type="entry name" value="SBP_5"/>
</dbReference>
<feature type="chain" id="PRO_5046296083" evidence="2">
    <location>
        <begin position="20"/>
        <end position="548"/>
    </location>
</feature>
<evidence type="ECO:0000259" key="3">
    <source>
        <dbReference type="Pfam" id="PF00496"/>
    </source>
</evidence>
<dbReference type="PANTHER" id="PTHR30290:SF83">
    <property type="entry name" value="ABC TRANSPORTER SUBSTRATE-BINDING PROTEIN"/>
    <property type="match status" value="1"/>
</dbReference>
<organism evidence="4 5">
    <name type="scientific">Streptomyces synnematoformans</name>
    <dbReference type="NCBI Taxonomy" id="415721"/>
    <lineage>
        <taxon>Bacteria</taxon>
        <taxon>Bacillati</taxon>
        <taxon>Actinomycetota</taxon>
        <taxon>Actinomycetes</taxon>
        <taxon>Kitasatosporales</taxon>
        <taxon>Streptomycetaceae</taxon>
        <taxon>Streptomyces</taxon>
    </lineage>
</organism>
<proteinExistence type="predicted"/>
<dbReference type="Proteomes" id="UP001500443">
    <property type="component" value="Unassembled WGS sequence"/>
</dbReference>
<gene>
    <name evidence="4" type="ORF">GCM10009802_16310</name>
</gene>
<name>A0ABP5JJ78_9ACTN</name>
<dbReference type="SUPFAM" id="SSF53850">
    <property type="entry name" value="Periplasmic binding protein-like II"/>
    <property type="match status" value="1"/>
</dbReference>
<evidence type="ECO:0000313" key="4">
    <source>
        <dbReference type="EMBL" id="GAA2116056.1"/>
    </source>
</evidence>
<dbReference type="EMBL" id="BAAAPF010000030">
    <property type="protein sequence ID" value="GAA2116056.1"/>
    <property type="molecule type" value="Genomic_DNA"/>
</dbReference>
<feature type="compositionally biased region" description="Gly residues" evidence="1">
    <location>
        <begin position="25"/>
        <end position="38"/>
    </location>
</feature>
<dbReference type="PROSITE" id="PS51257">
    <property type="entry name" value="PROKAR_LIPOPROTEIN"/>
    <property type="match status" value="1"/>
</dbReference>
<accession>A0ABP5JJ78</accession>
<dbReference type="Gene3D" id="3.90.76.10">
    <property type="entry name" value="Dipeptide-binding Protein, Domain 1"/>
    <property type="match status" value="1"/>
</dbReference>
<dbReference type="RefSeq" id="WP_344289126.1">
    <property type="nucleotide sequence ID" value="NZ_BAAAPF010000030.1"/>
</dbReference>
<evidence type="ECO:0000313" key="5">
    <source>
        <dbReference type="Proteomes" id="UP001500443"/>
    </source>
</evidence>
<protein>
    <submittedName>
        <fullName evidence="4">ABC transporter substrate-binding protein</fullName>
    </submittedName>
</protein>